<dbReference type="SUPFAM" id="SSF81296">
    <property type="entry name" value="E set domains"/>
    <property type="match status" value="1"/>
</dbReference>
<accession>D6PJY0</accession>
<proteinExistence type="predicted"/>
<organism evidence="1">
    <name type="scientific">uncultured organism MedDCM-OCT-S04-C369</name>
    <dbReference type="NCBI Taxonomy" id="743614"/>
    <lineage>
        <taxon>unclassified sequences</taxon>
        <taxon>environmental samples</taxon>
    </lineage>
</organism>
<evidence type="ECO:0008006" key="2">
    <source>
        <dbReference type="Google" id="ProtNLM"/>
    </source>
</evidence>
<protein>
    <recommendedName>
        <fullName evidence="2">IPT/TIG domain-containing protein</fullName>
    </recommendedName>
</protein>
<dbReference type="EMBL" id="GU943116">
    <property type="protein sequence ID" value="ADD96031.1"/>
    <property type="molecule type" value="Genomic_DNA"/>
</dbReference>
<name>D6PJY0_9ZZZZ</name>
<evidence type="ECO:0000313" key="1">
    <source>
        <dbReference type="EMBL" id="ADD96031.1"/>
    </source>
</evidence>
<dbReference type="AlphaFoldDB" id="D6PJY0"/>
<sequence>MKVYDLTNTTWRQIQLSTSDQANVNTVAADLSGSNTIGTVAGSIANVNTTATNIANINTTAGISSDVTSVASNSSAIVAVNSNETNINAVNANSTNINLVATNNTNVTNVGSNISSITTAANNLSDINAFANIYLGPSSSAPTQDPDGSALDVGDLYFDTVAGQLKVYSSTGWINAGSSINATAARFHYTATAGQTTFTGTDNNGETLAYDAGYVDIYLNGVKLVNGVDVTVTSGTSIVLASGATVSDSIDIIGYGTFDIANISASNVTSGTLNVDRLPAPTLTVKGDGSSDAAIQLNCSQNSHGVKIKSPAHSAGQSYTLILPTSVGSSGQVLASNGASTNQLSWVDAVEAKPTVADVSQTIAPATATTINITGTGFVSIPIVEFIKTDGSVTLANTVSFTNATTLSVNVTLASGNYYVRVENPDGNAGRSTNNILTASTAPSFSTAAGSLGTIAGNFSGTVATIAGSSDSAITFSETTSVLTTANCTLNSSTGVITTTDFGGASTTPTTYNFTIRITDAENQTADRNFSFTSSFGATGGGQFN</sequence>
<dbReference type="InterPro" id="IPR014756">
    <property type="entry name" value="Ig_E-set"/>
</dbReference>
<reference evidence="1" key="1">
    <citation type="journal article" date="2010" name="ISME J.">
        <title>Metagenome of the Mediterranean deep chlorophyll maximum studied by direct and fosmid library 454 pyrosequencing.</title>
        <authorList>
            <person name="Ghai R."/>
            <person name="Martin-Cuadrado A.B."/>
            <person name="Molto A.G."/>
            <person name="Heredia I.G."/>
            <person name="Cabrera R."/>
            <person name="Martin J."/>
            <person name="Verdu M."/>
            <person name="Deschamps P."/>
            <person name="Moreira D."/>
            <person name="Lopez-Garcia P."/>
            <person name="Mira A."/>
            <person name="Rodriguez-Valera F."/>
        </authorList>
    </citation>
    <scope>NUCLEOTIDE SEQUENCE</scope>
</reference>